<dbReference type="Proteomes" id="UP000186953">
    <property type="component" value="Unassembled WGS sequence"/>
</dbReference>
<evidence type="ECO:0000313" key="2">
    <source>
        <dbReference type="Proteomes" id="UP000186953"/>
    </source>
</evidence>
<dbReference type="PANTHER" id="PTHR34472">
    <property type="entry name" value="SULFUR CARRIER PROTEIN THIS"/>
    <property type="match status" value="1"/>
</dbReference>
<dbReference type="InterPro" id="IPR010035">
    <property type="entry name" value="Thi_S"/>
</dbReference>
<name>A0A1N6UCJ0_9FLAO</name>
<dbReference type="EMBL" id="FTMA01000002">
    <property type="protein sequence ID" value="SIQ63314.1"/>
    <property type="molecule type" value="Genomic_DNA"/>
</dbReference>
<dbReference type="Pfam" id="PF02597">
    <property type="entry name" value="ThiS"/>
    <property type="match status" value="1"/>
</dbReference>
<dbReference type="CDD" id="cd00565">
    <property type="entry name" value="Ubl_ThiS"/>
    <property type="match status" value="1"/>
</dbReference>
<dbReference type="AlphaFoldDB" id="A0A1N6UCJ0"/>
<evidence type="ECO:0000313" key="1">
    <source>
        <dbReference type="EMBL" id="SIQ63314.1"/>
    </source>
</evidence>
<gene>
    <name evidence="1" type="ORF">SAMN05421797_102292</name>
</gene>
<dbReference type="STRING" id="228959.SAMN05421797_102292"/>
<sequence length="67" mass="7109">MINVKVNNTPRLFKANTTLEAIITELGISVKGIAVAVNETIVPKSDWSSATLNESDVVLVIRATQGG</sequence>
<dbReference type="NCBIfam" id="TIGR01683">
    <property type="entry name" value="thiS"/>
    <property type="match status" value="1"/>
</dbReference>
<proteinExistence type="predicted"/>
<dbReference type="Gene3D" id="3.10.20.30">
    <property type="match status" value="1"/>
</dbReference>
<accession>A0A1N6UCJ0</accession>
<dbReference type="SUPFAM" id="SSF54285">
    <property type="entry name" value="MoaD/ThiS"/>
    <property type="match status" value="1"/>
</dbReference>
<dbReference type="InterPro" id="IPR016155">
    <property type="entry name" value="Mopterin_synth/thiamin_S_b"/>
</dbReference>
<dbReference type="InterPro" id="IPR003749">
    <property type="entry name" value="ThiS/MoaD-like"/>
</dbReference>
<organism evidence="1 2">
    <name type="scientific">Maribacter ulvicola</name>
    <dbReference type="NCBI Taxonomy" id="228959"/>
    <lineage>
        <taxon>Bacteria</taxon>
        <taxon>Pseudomonadati</taxon>
        <taxon>Bacteroidota</taxon>
        <taxon>Flavobacteriia</taxon>
        <taxon>Flavobacteriales</taxon>
        <taxon>Flavobacteriaceae</taxon>
        <taxon>Maribacter</taxon>
    </lineage>
</organism>
<reference evidence="2" key="1">
    <citation type="submission" date="2017-01" db="EMBL/GenBank/DDBJ databases">
        <authorList>
            <person name="Varghese N."/>
            <person name="Submissions S."/>
        </authorList>
    </citation>
    <scope>NUCLEOTIDE SEQUENCE [LARGE SCALE GENOMIC DNA]</scope>
    <source>
        <strain evidence="2">DSM 15366</strain>
    </source>
</reference>
<protein>
    <submittedName>
        <fullName evidence="1">Sulfur carrier protein ThiS</fullName>
    </submittedName>
</protein>
<keyword evidence="2" id="KW-1185">Reference proteome</keyword>
<dbReference type="PANTHER" id="PTHR34472:SF1">
    <property type="entry name" value="SULFUR CARRIER PROTEIN THIS"/>
    <property type="match status" value="1"/>
</dbReference>
<dbReference type="OrthoDB" id="1525151at2"/>
<dbReference type="InterPro" id="IPR012675">
    <property type="entry name" value="Beta-grasp_dom_sf"/>
</dbReference>
<dbReference type="RefSeq" id="WP_084182042.1">
    <property type="nucleotide sequence ID" value="NZ_FTMA01000002.1"/>
</dbReference>